<proteinExistence type="predicted"/>
<dbReference type="Proteomes" id="UP000694580">
    <property type="component" value="Chromosome 17"/>
</dbReference>
<keyword evidence="2" id="KW-1185">Reference proteome</keyword>
<reference evidence="1" key="2">
    <citation type="submission" date="2025-08" db="UniProtKB">
        <authorList>
            <consortium name="Ensembl"/>
        </authorList>
    </citation>
    <scope>IDENTIFICATION</scope>
</reference>
<reference evidence="1 2" key="1">
    <citation type="submission" date="2020-06" db="EMBL/GenBank/DDBJ databases">
        <authorList>
            <consortium name="Wellcome Sanger Institute Data Sharing"/>
        </authorList>
    </citation>
    <scope>NUCLEOTIDE SEQUENCE [LARGE SCALE GENOMIC DNA]</scope>
</reference>
<evidence type="ECO:0000313" key="2">
    <source>
        <dbReference type="Proteomes" id="UP000694580"/>
    </source>
</evidence>
<sequence length="149" mass="16005">VALLMDATLPSTGSGLALWLLESGELLGTHGALVLAVGMGTVDVGQKQALVTEDLRAVDALQLGPIRELRVAGQHVLLQVVRLAEGLLAVIAHVQVLLHVGERRKGGTAHDLLSRNAASLESHCGTDKHRIFYHSLFVFPYFAEFYVCS</sequence>
<name>A0AAY4DV58_9TELE</name>
<protein>
    <submittedName>
        <fullName evidence="1">Uncharacterized protein</fullName>
    </submittedName>
</protein>
<dbReference type="Ensembl" id="ENSDCDT00010058696.1">
    <property type="protein sequence ID" value="ENSDCDP00010048361.1"/>
    <property type="gene ID" value="ENSDCDG00010029150.1"/>
</dbReference>
<organism evidence="1 2">
    <name type="scientific">Denticeps clupeoides</name>
    <name type="common">denticle herring</name>
    <dbReference type="NCBI Taxonomy" id="299321"/>
    <lineage>
        <taxon>Eukaryota</taxon>
        <taxon>Metazoa</taxon>
        <taxon>Chordata</taxon>
        <taxon>Craniata</taxon>
        <taxon>Vertebrata</taxon>
        <taxon>Euteleostomi</taxon>
        <taxon>Actinopterygii</taxon>
        <taxon>Neopterygii</taxon>
        <taxon>Teleostei</taxon>
        <taxon>Clupei</taxon>
        <taxon>Clupeiformes</taxon>
        <taxon>Denticipitoidei</taxon>
        <taxon>Denticipitidae</taxon>
        <taxon>Denticeps</taxon>
    </lineage>
</organism>
<accession>A0AAY4DV58</accession>
<evidence type="ECO:0000313" key="1">
    <source>
        <dbReference type="Ensembl" id="ENSDCDP00010048361.1"/>
    </source>
</evidence>
<dbReference type="AlphaFoldDB" id="A0AAY4DV58"/>
<reference evidence="1" key="3">
    <citation type="submission" date="2025-09" db="UniProtKB">
        <authorList>
            <consortium name="Ensembl"/>
        </authorList>
    </citation>
    <scope>IDENTIFICATION</scope>
</reference>
<dbReference type="GeneTree" id="ENSGT00960000187150"/>